<accession>U7V2L7</accession>
<dbReference type="Proteomes" id="UP000017174">
    <property type="component" value="Unassembled WGS sequence"/>
</dbReference>
<organism evidence="1 2">
    <name type="scientific">Rothia aeria F0184</name>
    <dbReference type="NCBI Taxonomy" id="888019"/>
    <lineage>
        <taxon>Bacteria</taxon>
        <taxon>Bacillati</taxon>
        <taxon>Actinomycetota</taxon>
        <taxon>Actinomycetes</taxon>
        <taxon>Micrococcales</taxon>
        <taxon>Micrococcaceae</taxon>
        <taxon>Rothia</taxon>
    </lineage>
</organism>
<protein>
    <submittedName>
        <fullName evidence="1">Uncharacterized protein</fullName>
    </submittedName>
</protein>
<proteinExistence type="predicted"/>
<gene>
    <name evidence="1" type="ORF">HMPREF0742_01674</name>
</gene>
<evidence type="ECO:0000313" key="2">
    <source>
        <dbReference type="Proteomes" id="UP000017174"/>
    </source>
</evidence>
<reference evidence="1 2" key="1">
    <citation type="submission" date="2013-08" db="EMBL/GenBank/DDBJ databases">
        <authorList>
            <person name="Weinstock G."/>
            <person name="Sodergren E."/>
            <person name="Wylie T."/>
            <person name="Fulton L."/>
            <person name="Fulton R."/>
            <person name="Fronick C."/>
            <person name="O'Laughlin M."/>
            <person name="Godfrey J."/>
            <person name="Miner T."/>
            <person name="Herter B."/>
            <person name="Appelbaum E."/>
            <person name="Cordes M."/>
            <person name="Lek S."/>
            <person name="Wollam A."/>
            <person name="Pepin K.H."/>
            <person name="Palsikar V.B."/>
            <person name="Mitreva M."/>
            <person name="Wilson R.K."/>
        </authorList>
    </citation>
    <scope>NUCLEOTIDE SEQUENCE [LARGE SCALE GENOMIC DNA]</scope>
    <source>
        <strain evidence="1 2">F0184</strain>
    </source>
</reference>
<evidence type="ECO:0000313" key="1">
    <source>
        <dbReference type="EMBL" id="ERT65756.1"/>
    </source>
</evidence>
<dbReference type="AlphaFoldDB" id="U7V2L7"/>
<dbReference type="HOGENOM" id="CLU_3239093_0_0_11"/>
<dbReference type="EMBL" id="AXZG01000049">
    <property type="protein sequence ID" value="ERT65756.1"/>
    <property type="molecule type" value="Genomic_DNA"/>
</dbReference>
<comment type="caution">
    <text evidence="1">The sequence shown here is derived from an EMBL/GenBank/DDBJ whole genome shotgun (WGS) entry which is preliminary data.</text>
</comment>
<name>U7V2L7_9MICC</name>
<sequence length="43" mass="5254">MVLPREILWFIYIWKGFASYPSYFYSPEDLPRCTILLWGLLVR</sequence>